<sequence>IIQVDKKLLKPNSRAVNKNQRSETKKYSGSEYQISDPFIDDAELIDNNGMIEVMRPVESGFFIYRGQVPTIIVKKSMEEFLEEEDDDSFSRFKKVSTEDKEKKKKKTKEDQLEAIEDTFKAKMQVSLKTPKKKSSTLSPIVTDDTETEKRKRRTANDDYNDELQLYIEEMKTLSATCKKKILTL</sequence>
<name>A0A4P9YJH2_ROZAC</name>
<gene>
    <name evidence="3" type="ORF">ROZALSC1DRAFT_28864</name>
</gene>
<feature type="compositionally biased region" description="Basic and acidic residues" evidence="1">
    <location>
        <begin position="95"/>
        <end position="110"/>
    </location>
</feature>
<dbReference type="InterPro" id="IPR014840">
    <property type="entry name" value="HRD"/>
</dbReference>
<feature type="region of interest" description="Disordered" evidence="1">
    <location>
        <begin position="126"/>
        <end position="158"/>
    </location>
</feature>
<dbReference type="Proteomes" id="UP000281549">
    <property type="component" value="Unassembled WGS sequence"/>
</dbReference>
<feature type="domain" description="Hpc2-related" evidence="2">
    <location>
        <begin position="20"/>
        <end position="68"/>
    </location>
</feature>
<feature type="region of interest" description="Disordered" evidence="1">
    <location>
        <begin position="83"/>
        <end position="110"/>
    </location>
</feature>
<evidence type="ECO:0000313" key="4">
    <source>
        <dbReference type="Proteomes" id="UP000281549"/>
    </source>
</evidence>
<evidence type="ECO:0000256" key="1">
    <source>
        <dbReference type="SAM" id="MobiDB-lite"/>
    </source>
</evidence>
<evidence type="ECO:0000313" key="3">
    <source>
        <dbReference type="EMBL" id="RKP19554.1"/>
    </source>
</evidence>
<protein>
    <recommendedName>
        <fullName evidence="2">Hpc2-related domain-containing protein</fullName>
    </recommendedName>
</protein>
<dbReference type="Pfam" id="PF08729">
    <property type="entry name" value="HUN"/>
    <property type="match status" value="1"/>
</dbReference>
<proteinExistence type="predicted"/>
<feature type="non-terminal residue" evidence="3">
    <location>
        <position position="1"/>
    </location>
</feature>
<accession>A0A4P9YJH2</accession>
<reference evidence="4" key="1">
    <citation type="journal article" date="2018" name="Nat. Microbiol.">
        <title>Leveraging single-cell genomics to expand the fungal tree of life.</title>
        <authorList>
            <person name="Ahrendt S.R."/>
            <person name="Quandt C.A."/>
            <person name="Ciobanu D."/>
            <person name="Clum A."/>
            <person name="Salamov A."/>
            <person name="Andreopoulos B."/>
            <person name="Cheng J.F."/>
            <person name="Woyke T."/>
            <person name="Pelin A."/>
            <person name="Henrissat B."/>
            <person name="Reynolds N.K."/>
            <person name="Benny G.L."/>
            <person name="Smith M.E."/>
            <person name="James T.Y."/>
            <person name="Grigoriev I.V."/>
        </authorList>
    </citation>
    <scope>NUCLEOTIDE SEQUENCE [LARGE SCALE GENOMIC DNA]</scope>
    <source>
        <strain evidence="4">CSF55</strain>
    </source>
</reference>
<dbReference type="AlphaFoldDB" id="A0A4P9YJH2"/>
<dbReference type="EMBL" id="ML005204">
    <property type="protein sequence ID" value="RKP19554.1"/>
    <property type="molecule type" value="Genomic_DNA"/>
</dbReference>
<evidence type="ECO:0000259" key="2">
    <source>
        <dbReference type="Pfam" id="PF08729"/>
    </source>
</evidence>
<organism evidence="3 4">
    <name type="scientific">Rozella allomycis (strain CSF55)</name>
    <dbReference type="NCBI Taxonomy" id="988480"/>
    <lineage>
        <taxon>Eukaryota</taxon>
        <taxon>Fungi</taxon>
        <taxon>Fungi incertae sedis</taxon>
        <taxon>Cryptomycota</taxon>
        <taxon>Cryptomycota incertae sedis</taxon>
        <taxon>Rozella</taxon>
    </lineage>
</organism>